<gene>
    <name evidence="1" type="ORF">CU098_002079</name>
</gene>
<evidence type="ECO:0000313" key="1">
    <source>
        <dbReference type="EMBL" id="RCH78448.1"/>
    </source>
</evidence>
<dbReference type="OrthoDB" id="2097874at2759"/>
<accession>A0A367ILB0</accession>
<feature type="non-terminal residue" evidence="1">
    <location>
        <position position="146"/>
    </location>
</feature>
<comment type="caution">
    <text evidence="1">The sequence shown here is derived from an EMBL/GenBank/DDBJ whole genome shotgun (WGS) entry which is preliminary data.</text>
</comment>
<protein>
    <submittedName>
        <fullName evidence="1">Uncharacterized protein</fullName>
    </submittedName>
</protein>
<dbReference type="Proteomes" id="UP000253551">
    <property type="component" value="Unassembled WGS sequence"/>
</dbReference>
<proteinExistence type="predicted"/>
<organism evidence="1 2">
    <name type="scientific">Rhizopus stolonifer</name>
    <name type="common">Rhizopus nigricans</name>
    <dbReference type="NCBI Taxonomy" id="4846"/>
    <lineage>
        <taxon>Eukaryota</taxon>
        <taxon>Fungi</taxon>
        <taxon>Fungi incertae sedis</taxon>
        <taxon>Mucoromycota</taxon>
        <taxon>Mucoromycotina</taxon>
        <taxon>Mucoromycetes</taxon>
        <taxon>Mucorales</taxon>
        <taxon>Mucorineae</taxon>
        <taxon>Rhizopodaceae</taxon>
        <taxon>Rhizopus</taxon>
    </lineage>
</organism>
<keyword evidence="2" id="KW-1185">Reference proteome</keyword>
<reference evidence="1 2" key="1">
    <citation type="journal article" date="2018" name="G3 (Bethesda)">
        <title>Phylogenetic and Phylogenomic Definition of Rhizopus Species.</title>
        <authorList>
            <person name="Gryganskyi A.P."/>
            <person name="Golan J."/>
            <person name="Dolatabadi S."/>
            <person name="Mondo S."/>
            <person name="Robb S."/>
            <person name="Idnurm A."/>
            <person name="Muszewska A."/>
            <person name="Steczkiewicz K."/>
            <person name="Masonjones S."/>
            <person name="Liao H.L."/>
            <person name="Gajdeczka M.T."/>
            <person name="Anike F."/>
            <person name="Vuek A."/>
            <person name="Anishchenko I.M."/>
            <person name="Voigt K."/>
            <person name="de Hoog G.S."/>
            <person name="Smith M.E."/>
            <person name="Heitman J."/>
            <person name="Vilgalys R."/>
            <person name="Stajich J.E."/>
        </authorList>
    </citation>
    <scope>NUCLEOTIDE SEQUENCE [LARGE SCALE GENOMIC DNA]</scope>
    <source>
        <strain evidence="1 2">LSU 92-RS-03</strain>
    </source>
</reference>
<name>A0A367ILB0_RHIST</name>
<feature type="non-terminal residue" evidence="1">
    <location>
        <position position="1"/>
    </location>
</feature>
<dbReference type="EMBL" id="PJQM01007237">
    <property type="protein sequence ID" value="RCH78448.1"/>
    <property type="molecule type" value="Genomic_DNA"/>
</dbReference>
<sequence length="146" mass="16885">KPVTFEFDQKDTDWDRTFSFLSLCQSLGIPISQSDTETVQNEINKQNKTHKSHKPLAQEFADQLYKQHSIKNKEWATSDLLNNPLILFDTSIQKNTSAEKLCQWLPELQPELWWNKIPLIVVSSKDKIPKDTIKDVLVIGNDMSLD</sequence>
<dbReference type="AlphaFoldDB" id="A0A367ILB0"/>
<evidence type="ECO:0000313" key="2">
    <source>
        <dbReference type="Proteomes" id="UP000253551"/>
    </source>
</evidence>